<dbReference type="SUPFAM" id="SSF64518">
    <property type="entry name" value="Phase 1 flagellin"/>
    <property type="match status" value="1"/>
</dbReference>
<evidence type="ECO:0000256" key="3">
    <source>
        <dbReference type="ARBA" id="ARBA00005709"/>
    </source>
</evidence>
<evidence type="ECO:0000256" key="5">
    <source>
        <dbReference type="ARBA" id="ARBA00023143"/>
    </source>
</evidence>
<feature type="domain" description="Flagellin C-terminal" evidence="7">
    <location>
        <begin position="320"/>
        <end position="400"/>
    </location>
</feature>
<keyword evidence="9" id="KW-1185">Reference proteome</keyword>
<dbReference type="Proteomes" id="UP001626549">
    <property type="component" value="Chromosome"/>
</dbReference>
<feature type="domain" description="Flagellin N-terminal" evidence="6">
    <location>
        <begin position="6"/>
        <end position="141"/>
    </location>
</feature>
<dbReference type="PANTHER" id="PTHR42792:SF1">
    <property type="entry name" value="FLAGELLAR HOOK-ASSOCIATED PROTEIN 3"/>
    <property type="match status" value="1"/>
</dbReference>
<gene>
    <name evidence="8" type="primary">flgL</name>
    <name evidence="8" type="ORF">R0137_15580</name>
</gene>
<dbReference type="RefSeq" id="WP_407327327.1">
    <property type="nucleotide sequence ID" value="NZ_CP136865.1"/>
</dbReference>
<comment type="similarity">
    <text evidence="3">Belongs to the bacterial flagellin family.</text>
</comment>
<evidence type="ECO:0000256" key="1">
    <source>
        <dbReference type="ARBA" id="ARBA00004365"/>
    </source>
</evidence>
<dbReference type="Pfam" id="PF00700">
    <property type="entry name" value="Flagellin_C"/>
    <property type="match status" value="1"/>
</dbReference>
<proteinExistence type="inferred from homology"/>
<keyword evidence="8" id="KW-0969">Cilium</keyword>
<dbReference type="InterPro" id="IPR013384">
    <property type="entry name" value="Flagell_FlgL"/>
</dbReference>
<name>A0ABZ0IC61_9GAMM</name>
<protein>
    <submittedName>
        <fullName evidence="8">Flagellar hook-associated protein FlgL</fullName>
    </submittedName>
</protein>
<dbReference type="Gene3D" id="1.20.1330.10">
    <property type="entry name" value="f41 fragment of flagellin, N-terminal domain"/>
    <property type="match status" value="2"/>
</dbReference>
<dbReference type="PRINTS" id="PR00207">
    <property type="entry name" value="FLAGELLIN"/>
</dbReference>
<evidence type="ECO:0000256" key="2">
    <source>
        <dbReference type="ARBA" id="ARBA00004613"/>
    </source>
</evidence>
<keyword evidence="4" id="KW-0964">Secreted</keyword>
<keyword evidence="5" id="KW-0975">Bacterial flagellum</keyword>
<evidence type="ECO:0000259" key="6">
    <source>
        <dbReference type="Pfam" id="PF00669"/>
    </source>
</evidence>
<dbReference type="InterPro" id="IPR001029">
    <property type="entry name" value="Flagellin_N"/>
</dbReference>
<sequence>MVDRLSTLQIFQSGISTILERQADLARTQQELSTGRRILSPSDDPAGAVKVLDIEEDLRQIDQYQRNASTAEGQLAFEDTTLSSVTDVLQRVRELSLQANNATIGAEGRAAIAVELDSRLEELVSLANTRDANDEYIFAGFQAESEPFSQSGGQVTYNGDDGQRFIDISSGSQVAVRDSGSRVFLAVPAGNGTFDFSVSGNAGTAVVSNASADGTFVRDSYSVNFIQALPTDPITYEVVDSGANVVATGNYESGDAISFNGATITVGGEPVNGDSISIDSTASQSVFQTVREIADALRNASETPANNAEVNNTIASGLLNLDQALGNVLSVQADVGSRLNRIDSQQAINEDFNLQLETSLSEVQDVDFAEAISRLNLQQVALQAAQQTFVTTQRLSLFDYF</sequence>
<dbReference type="InterPro" id="IPR001492">
    <property type="entry name" value="Flagellin"/>
</dbReference>
<evidence type="ECO:0000256" key="4">
    <source>
        <dbReference type="ARBA" id="ARBA00022525"/>
    </source>
</evidence>
<comment type="subcellular location">
    <subcellularLocation>
        <location evidence="1">Bacterial flagellum</location>
    </subcellularLocation>
    <subcellularLocation>
        <location evidence="2">Secreted</location>
    </subcellularLocation>
</comment>
<keyword evidence="8" id="KW-0966">Cell projection</keyword>
<dbReference type="EMBL" id="CP136865">
    <property type="protein sequence ID" value="WOJ96651.1"/>
    <property type="molecule type" value="Genomic_DNA"/>
</dbReference>
<dbReference type="PANTHER" id="PTHR42792">
    <property type="entry name" value="FLAGELLIN"/>
    <property type="match status" value="1"/>
</dbReference>
<accession>A0ABZ0IC61</accession>
<evidence type="ECO:0000259" key="7">
    <source>
        <dbReference type="Pfam" id="PF00700"/>
    </source>
</evidence>
<keyword evidence="8" id="KW-0282">Flagellum</keyword>
<organism evidence="8 9">
    <name type="scientific">Congregibacter brevis</name>
    <dbReference type="NCBI Taxonomy" id="3081201"/>
    <lineage>
        <taxon>Bacteria</taxon>
        <taxon>Pseudomonadati</taxon>
        <taxon>Pseudomonadota</taxon>
        <taxon>Gammaproteobacteria</taxon>
        <taxon>Cellvibrionales</taxon>
        <taxon>Halieaceae</taxon>
        <taxon>Congregibacter</taxon>
    </lineage>
</organism>
<evidence type="ECO:0000313" key="8">
    <source>
        <dbReference type="EMBL" id="WOJ96651.1"/>
    </source>
</evidence>
<reference evidence="8 9" key="1">
    <citation type="submission" date="2023-10" db="EMBL/GenBank/DDBJ databases">
        <title>Two novel species belonging to the OM43/NOR5 clade.</title>
        <authorList>
            <person name="Park M."/>
        </authorList>
    </citation>
    <scope>NUCLEOTIDE SEQUENCE [LARGE SCALE GENOMIC DNA]</scope>
    <source>
        <strain evidence="8 9">IMCC45268</strain>
    </source>
</reference>
<dbReference type="NCBIfam" id="TIGR02550">
    <property type="entry name" value="flagell_flgL"/>
    <property type="match status" value="1"/>
</dbReference>
<dbReference type="InterPro" id="IPR046358">
    <property type="entry name" value="Flagellin_C"/>
</dbReference>
<dbReference type="Pfam" id="PF00669">
    <property type="entry name" value="Flagellin_N"/>
    <property type="match status" value="1"/>
</dbReference>
<evidence type="ECO:0000313" key="9">
    <source>
        <dbReference type="Proteomes" id="UP001626549"/>
    </source>
</evidence>